<evidence type="ECO:0000259" key="3">
    <source>
        <dbReference type="Pfam" id="PF01494"/>
    </source>
</evidence>
<protein>
    <submittedName>
        <fullName evidence="4">Bifunctional 3-(3-hydroxy-phenyl)propionate/3-hydroxycinnamic acid hydroxylase</fullName>
    </submittedName>
</protein>
<dbReference type="NCBIfam" id="NF004829">
    <property type="entry name" value="PRK06183.1-3"/>
    <property type="match status" value="1"/>
</dbReference>
<dbReference type="EMBL" id="BAAAID010000025">
    <property type="protein sequence ID" value="GAA0933611.1"/>
    <property type="molecule type" value="Genomic_DNA"/>
</dbReference>
<dbReference type="Gene3D" id="3.50.50.60">
    <property type="entry name" value="FAD/NAD(P)-binding domain"/>
    <property type="match status" value="1"/>
</dbReference>
<evidence type="ECO:0000256" key="2">
    <source>
        <dbReference type="SAM" id="MobiDB-lite"/>
    </source>
</evidence>
<evidence type="ECO:0000313" key="5">
    <source>
        <dbReference type="Proteomes" id="UP001500418"/>
    </source>
</evidence>
<dbReference type="PRINTS" id="PR00420">
    <property type="entry name" value="RNGMNOXGNASE"/>
</dbReference>
<dbReference type="Proteomes" id="UP001500418">
    <property type="component" value="Unassembled WGS sequence"/>
</dbReference>
<dbReference type="InterPro" id="IPR002938">
    <property type="entry name" value="FAD-bd"/>
</dbReference>
<proteinExistence type="predicted"/>
<reference evidence="4 5" key="1">
    <citation type="journal article" date="2019" name="Int. J. Syst. Evol. Microbiol.">
        <title>The Global Catalogue of Microorganisms (GCM) 10K type strain sequencing project: providing services to taxonomists for standard genome sequencing and annotation.</title>
        <authorList>
            <consortium name="The Broad Institute Genomics Platform"/>
            <consortium name="The Broad Institute Genome Sequencing Center for Infectious Disease"/>
            <person name="Wu L."/>
            <person name="Ma J."/>
        </authorList>
    </citation>
    <scope>NUCLEOTIDE SEQUENCE [LARGE SCALE GENOMIC DNA]</scope>
    <source>
        <strain evidence="4 5">JCM 11444</strain>
    </source>
</reference>
<dbReference type="SUPFAM" id="SSF51905">
    <property type="entry name" value="FAD/NAD(P)-binding domain"/>
    <property type="match status" value="1"/>
</dbReference>
<evidence type="ECO:0000256" key="1">
    <source>
        <dbReference type="ARBA" id="ARBA00023002"/>
    </source>
</evidence>
<comment type="caution">
    <text evidence="4">The sequence shown here is derived from an EMBL/GenBank/DDBJ whole genome shotgun (WGS) entry which is preliminary data.</text>
</comment>
<feature type="domain" description="FAD-binding" evidence="3">
    <location>
        <begin position="13"/>
        <end position="350"/>
    </location>
</feature>
<feature type="compositionally biased region" description="Polar residues" evidence="2">
    <location>
        <begin position="535"/>
        <end position="556"/>
    </location>
</feature>
<organism evidence="4 5">
    <name type="scientific">Streptomyces rhizosphaericus</name>
    <dbReference type="NCBI Taxonomy" id="114699"/>
    <lineage>
        <taxon>Bacteria</taxon>
        <taxon>Bacillati</taxon>
        <taxon>Actinomycetota</taxon>
        <taxon>Actinomycetes</taxon>
        <taxon>Kitasatosporales</taxon>
        <taxon>Streptomycetaceae</taxon>
        <taxon>Streptomyces</taxon>
        <taxon>Streptomyces violaceusniger group</taxon>
    </lineage>
</organism>
<keyword evidence="1" id="KW-0560">Oxidoreductase</keyword>
<evidence type="ECO:0000313" key="4">
    <source>
        <dbReference type="EMBL" id="GAA0933611.1"/>
    </source>
</evidence>
<dbReference type="Gene3D" id="3.30.70.2450">
    <property type="match status" value="1"/>
</dbReference>
<name>A0ABN1PUY7_9ACTN</name>
<keyword evidence="5" id="KW-1185">Reference proteome</keyword>
<accession>A0ABN1PUY7</accession>
<feature type="region of interest" description="Disordered" evidence="2">
    <location>
        <begin position="523"/>
        <end position="565"/>
    </location>
</feature>
<dbReference type="PANTHER" id="PTHR43476">
    <property type="entry name" value="3-(3-HYDROXY-PHENYL)PROPIONATE/3-HYDROXYCINNAMIC ACID HYDROXYLASE"/>
    <property type="match status" value="1"/>
</dbReference>
<dbReference type="Pfam" id="PF01494">
    <property type="entry name" value="FAD_binding_3"/>
    <property type="match status" value="1"/>
</dbReference>
<gene>
    <name evidence="4" type="ORF">GCM10009575_041450</name>
</gene>
<sequence>MKSTSPQPALTHADVVIVGAGPVGMTCALLLAKQDHTVIVLERWPAPYARPRAVHFDDEVARLLANAGIGEKTAALTEPADTYEWRNARGETLLSFDWTGPGPSGWPKALMMYQPDLEQTLADAASTSAHITVLRGHEAVSLTEHPDHVEVTSQAQDGTRHTVSGSYVVGCDGANSFVRGYLPHGTTDLGFFYDWLIVDVRPHEHRAWNPVNLQLCDPRRPTTVVSGGPGRRRWEFMRMPGETIDELNTEETTWRLLADWDLNPGNCDLERHAVYTFQARWADTWRAGRLLLAGDAAHLMPPFAGQGMGSGIRDAANLGWKLSLVLDGHADAALLDTYGTERAAHIQHAIGMSVELGKVICVTDPAAAARRDAHMISQGADPAKILPPLPPPRLTSGVLHGPGSGRLSTQARVRRQATTGLLDDVVGGRFVVAATADPRTFLTERQLAFLDAVGTSFVRFVEPGTSPLGDIDTEDIDHVYLPHFAEAGHGAAVVRPDHYVFGTAIQLGGLGAVIDELQRQLSARKAAGEPARPTGGSSTWESSHQATVRPGGQNSAKPADERHDS</sequence>
<dbReference type="PANTHER" id="PTHR43476:SF3">
    <property type="entry name" value="FAD-BINDING MONOOXYGENASE"/>
    <property type="match status" value="1"/>
</dbReference>
<dbReference type="InterPro" id="IPR050631">
    <property type="entry name" value="PheA/TfdB_FAD_monoxygenase"/>
</dbReference>
<dbReference type="InterPro" id="IPR036188">
    <property type="entry name" value="FAD/NAD-bd_sf"/>
</dbReference>